<protein>
    <submittedName>
        <fullName evidence="3">DUF4189 domain-containing protein</fullName>
    </submittedName>
</protein>
<evidence type="ECO:0000256" key="1">
    <source>
        <dbReference type="SAM" id="SignalP"/>
    </source>
</evidence>
<sequence>MVQVFTYVVSGRTQAALSAALLMVATGIGHPAMAQTADPTVAEAVKQFNLSSTCKRTYEKYLKGGAIRAFATNRRGQCGYAANYRTPEAAQVAAIGFCQRGNIEGCTVVATFAGTAAINRAGSEAQGRIAWPPDVPSDEPADGAAAGVSGMCRELYDTYLLGAPNRAFARSGDGKCGYATGHRTVGEARRAAIEQCGKLARTGCEVIAAAEPAVTPDGLLTAIQPLSLDPLFRLHGPSRASGAIIWSHGRGATPDGRRADRRAAPTATIMRTLGNAGWDVYRAERAPLDDTNGWGTAALTLGIEKLRALGYSRIIVAGQSAGAWISLQAMDRIEGLYAVVALSPATHGNRTVRTTQRATALREFDELLSRRRSPGTRVVIALFDNDDYDPDPAERVRIARSRAESPGIPLLLIDHPTGLSGHTAGTELPMAQRFAACLRDFMTRPSAPAGVATCS</sequence>
<feature type="domain" description="DUF4189" evidence="2">
    <location>
        <begin position="69"/>
        <end position="133"/>
    </location>
</feature>
<dbReference type="RefSeq" id="WP_147846328.1">
    <property type="nucleotide sequence ID" value="NZ_VDUZ01000006.1"/>
</dbReference>
<name>A0A5C8PSP6_9HYPH</name>
<evidence type="ECO:0000313" key="3">
    <source>
        <dbReference type="EMBL" id="TXL78855.1"/>
    </source>
</evidence>
<dbReference type="Pfam" id="PF13827">
    <property type="entry name" value="DUF4189"/>
    <property type="match status" value="1"/>
</dbReference>
<keyword evidence="4" id="KW-1185">Reference proteome</keyword>
<accession>A0A5C8PSP6</accession>
<keyword evidence="1" id="KW-0732">Signal</keyword>
<dbReference type="EMBL" id="VDUZ01000006">
    <property type="protein sequence ID" value="TXL78855.1"/>
    <property type="molecule type" value="Genomic_DNA"/>
</dbReference>
<evidence type="ECO:0000313" key="4">
    <source>
        <dbReference type="Proteomes" id="UP000321638"/>
    </source>
</evidence>
<proteinExistence type="predicted"/>
<dbReference type="OrthoDB" id="7252882at2"/>
<feature type="chain" id="PRO_5022801907" evidence="1">
    <location>
        <begin position="35"/>
        <end position="455"/>
    </location>
</feature>
<organism evidence="3 4">
    <name type="scientific">Vineibacter terrae</name>
    <dbReference type="NCBI Taxonomy" id="2586908"/>
    <lineage>
        <taxon>Bacteria</taxon>
        <taxon>Pseudomonadati</taxon>
        <taxon>Pseudomonadota</taxon>
        <taxon>Alphaproteobacteria</taxon>
        <taxon>Hyphomicrobiales</taxon>
        <taxon>Vineibacter</taxon>
    </lineage>
</organism>
<reference evidence="3 4" key="1">
    <citation type="submission" date="2019-06" db="EMBL/GenBank/DDBJ databases">
        <title>New taxonomy in bacterial strain CC-CFT640, isolated from vineyard.</title>
        <authorList>
            <person name="Lin S.-Y."/>
            <person name="Tsai C.-F."/>
            <person name="Young C.-C."/>
        </authorList>
    </citation>
    <scope>NUCLEOTIDE SEQUENCE [LARGE SCALE GENOMIC DNA]</scope>
    <source>
        <strain evidence="3 4">CC-CFT640</strain>
    </source>
</reference>
<dbReference type="Proteomes" id="UP000321638">
    <property type="component" value="Unassembled WGS sequence"/>
</dbReference>
<feature type="signal peptide" evidence="1">
    <location>
        <begin position="1"/>
        <end position="34"/>
    </location>
</feature>
<gene>
    <name evidence="3" type="ORF">FHP25_07645</name>
</gene>
<dbReference type="AlphaFoldDB" id="A0A5C8PSP6"/>
<dbReference type="SUPFAM" id="SSF53474">
    <property type="entry name" value="alpha/beta-Hydrolases"/>
    <property type="match status" value="1"/>
</dbReference>
<dbReference type="InterPro" id="IPR025240">
    <property type="entry name" value="DUF4189"/>
</dbReference>
<dbReference type="Gene3D" id="3.40.50.1820">
    <property type="entry name" value="alpha/beta hydrolase"/>
    <property type="match status" value="1"/>
</dbReference>
<dbReference type="InterPro" id="IPR029058">
    <property type="entry name" value="AB_hydrolase_fold"/>
</dbReference>
<comment type="caution">
    <text evidence="3">The sequence shown here is derived from an EMBL/GenBank/DDBJ whole genome shotgun (WGS) entry which is preliminary data.</text>
</comment>
<evidence type="ECO:0000259" key="2">
    <source>
        <dbReference type="Pfam" id="PF13827"/>
    </source>
</evidence>